<dbReference type="FunFam" id="2.102.10.10:FF:000016">
    <property type="entry name" value="Nitrite reductase/ring-hydroxylating ferredoxin subunit"/>
    <property type="match status" value="1"/>
</dbReference>
<keyword evidence="12" id="KW-1185">Reference proteome</keyword>
<comment type="cofactor">
    <cofactor evidence="9">
        <name>[2Fe-2S] cluster</name>
        <dbReference type="ChEBI" id="CHEBI:190135"/>
    </cofactor>
</comment>
<dbReference type="InterPro" id="IPR017941">
    <property type="entry name" value="Rieske_2Fe-2S"/>
</dbReference>
<dbReference type="GO" id="GO:0016020">
    <property type="term" value="C:membrane"/>
    <property type="evidence" value="ECO:0007669"/>
    <property type="project" value="InterPro"/>
</dbReference>
<proteinExistence type="predicted"/>
<dbReference type="GO" id="GO:0004497">
    <property type="term" value="F:monooxygenase activity"/>
    <property type="evidence" value="ECO:0007669"/>
    <property type="project" value="UniProtKB-ARBA"/>
</dbReference>
<dbReference type="InterPro" id="IPR014349">
    <property type="entry name" value="Rieske_Fe-S_prot"/>
</dbReference>
<evidence type="ECO:0000256" key="4">
    <source>
        <dbReference type="ARBA" id="ARBA00022723"/>
    </source>
</evidence>
<dbReference type="EMBL" id="SDKM01000006">
    <property type="protein sequence ID" value="RYP87557.1"/>
    <property type="molecule type" value="Genomic_DNA"/>
</dbReference>
<evidence type="ECO:0000256" key="1">
    <source>
        <dbReference type="ARBA" id="ARBA00002494"/>
    </source>
</evidence>
<keyword evidence="3" id="KW-0001">2Fe-2S</keyword>
<reference evidence="11 12" key="1">
    <citation type="submission" date="2019-01" db="EMBL/GenBank/DDBJ databases">
        <title>Nocardioides guangzhouensis sp. nov., an actinobacterium isolated from soil.</title>
        <authorList>
            <person name="Fu Y."/>
            <person name="Cai Y."/>
            <person name="Lin Z."/>
            <person name="Chen P."/>
        </authorList>
    </citation>
    <scope>NUCLEOTIDE SEQUENCE [LARGE SCALE GENOMIC DNA]</scope>
    <source>
        <strain evidence="11 12">130</strain>
    </source>
</reference>
<dbReference type="Gene3D" id="2.102.10.10">
    <property type="entry name" value="Rieske [2Fe-2S] iron-sulphur domain"/>
    <property type="match status" value="1"/>
</dbReference>
<keyword evidence="5" id="KW-0408">Iron</keyword>
<keyword evidence="6" id="KW-0411">Iron-sulfur</keyword>
<comment type="function">
    <text evidence="1">Iron-sulfur subunit of the cytochrome bc1 complex, an essential component of the respiratory electron transport chain required for ATP synthesis. The bc1 complex catalyzes the oxidation of menaquinol and the reduction of cytochrome c in the respiratory chain. The bc1 complex operates through a Q-cycle mechanism that couples electron transfer to generation of the proton gradient that drives ATP synthesis.</text>
</comment>
<name>A0A4Q4ZH57_9ACTN</name>
<dbReference type="SUPFAM" id="SSF50022">
    <property type="entry name" value="ISP domain"/>
    <property type="match status" value="1"/>
</dbReference>
<evidence type="ECO:0000313" key="12">
    <source>
        <dbReference type="Proteomes" id="UP000295198"/>
    </source>
</evidence>
<dbReference type="PROSITE" id="PS51296">
    <property type="entry name" value="RIESKE"/>
    <property type="match status" value="1"/>
</dbReference>
<evidence type="ECO:0000256" key="8">
    <source>
        <dbReference type="ARBA" id="ARBA00029586"/>
    </source>
</evidence>
<dbReference type="AlphaFoldDB" id="A0A4Q4ZH57"/>
<protein>
    <recommendedName>
        <fullName evidence="2">Cytochrome bc1 complex Rieske iron-sulfur subunit</fullName>
    </recommendedName>
    <alternativeName>
        <fullName evidence="8">Cytochrome bc1 reductase complex subunit QcrA</fullName>
    </alternativeName>
</protein>
<evidence type="ECO:0000259" key="10">
    <source>
        <dbReference type="PROSITE" id="PS51296"/>
    </source>
</evidence>
<dbReference type="GO" id="GO:0016705">
    <property type="term" value="F:oxidoreductase activity, acting on paired donors, with incorporation or reduction of molecular oxygen"/>
    <property type="evidence" value="ECO:0007669"/>
    <property type="project" value="UniProtKB-ARBA"/>
</dbReference>
<dbReference type="InterPro" id="IPR006311">
    <property type="entry name" value="TAT_signal"/>
</dbReference>
<gene>
    <name evidence="11" type="ORF">EKO23_05850</name>
</gene>
<dbReference type="PRINTS" id="PR00162">
    <property type="entry name" value="RIESKE"/>
</dbReference>
<evidence type="ECO:0000256" key="6">
    <source>
        <dbReference type="ARBA" id="ARBA00023014"/>
    </source>
</evidence>
<accession>A0A4Q4ZH57</accession>
<dbReference type="InterPro" id="IPR005805">
    <property type="entry name" value="Rieske_Fe-S_prot_C"/>
</dbReference>
<feature type="domain" description="Rieske" evidence="10">
    <location>
        <begin position="46"/>
        <end position="138"/>
    </location>
</feature>
<dbReference type="GO" id="GO:0046872">
    <property type="term" value="F:metal ion binding"/>
    <property type="evidence" value="ECO:0007669"/>
    <property type="project" value="UniProtKB-KW"/>
</dbReference>
<dbReference type="Proteomes" id="UP000295198">
    <property type="component" value="Unassembled WGS sequence"/>
</dbReference>
<organism evidence="11 12">
    <name type="scientific">Nocardioides guangzhouensis</name>
    <dbReference type="NCBI Taxonomy" id="2497878"/>
    <lineage>
        <taxon>Bacteria</taxon>
        <taxon>Bacillati</taxon>
        <taxon>Actinomycetota</taxon>
        <taxon>Actinomycetes</taxon>
        <taxon>Propionibacteriales</taxon>
        <taxon>Nocardioidaceae</taxon>
        <taxon>Nocardioides</taxon>
    </lineage>
</organism>
<evidence type="ECO:0000256" key="5">
    <source>
        <dbReference type="ARBA" id="ARBA00023004"/>
    </source>
</evidence>
<dbReference type="InterPro" id="IPR036922">
    <property type="entry name" value="Rieske_2Fe-2S_sf"/>
</dbReference>
<keyword evidence="7" id="KW-1015">Disulfide bond</keyword>
<comment type="caution">
    <text evidence="11">The sequence shown here is derived from an EMBL/GenBank/DDBJ whole genome shotgun (WGS) entry which is preliminary data.</text>
</comment>
<evidence type="ECO:0000256" key="3">
    <source>
        <dbReference type="ARBA" id="ARBA00022714"/>
    </source>
</evidence>
<dbReference type="PROSITE" id="PS51318">
    <property type="entry name" value="TAT"/>
    <property type="match status" value="1"/>
</dbReference>
<sequence>MTDETTFSRRSVLGGTAALGVGVPLLAACGSEDSGGAEAKAPTSGTVLTTTSEVPVGGGVILAKEGLVVTQPEQGTFKAFSSKCTHQGCEVTKVTDGSIDCPCHGSKFSISDGSVQAGPAPSALPETKVTVDGQDVTTA</sequence>
<dbReference type="OrthoDB" id="25106at2"/>
<dbReference type="RefSeq" id="WP_134715038.1">
    <property type="nucleotide sequence ID" value="NZ_SDKM01000006.1"/>
</dbReference>
<dbReference type="Pfam" id="PF00355">
    <property type="entry name" value="Rieske"/>
    <property type="match status" value="1"/>
</dbReference>
<evidence type="ECO:0000313" key="11">
    <source>
        <dbReference type="EMBL" id="RYP87557.1"/>
    </source>
</evidence>
<dbReference type="CDD" id="cd03467">
    <property type="entry name" value="Rieske"/>
    <property type="match status" value="1"/>
</dbReference>
<keyword evidence="4" id="KW-0479">Metal-binding</keyword>
<evidence type="ECO:0000256" key="7">
    <source>
        <dbReference type="ARBA" id="ARBA00023157"/>
    </source>
</evidence>
<dbReference type="PANTHER" id="PTHR10134">
    <property type="entry name" value="CYTOCHROME B-C1 COMPLEX SUBUNIT RIESKE, MITOCHONDRIAL"/>
    <property type="match status" value="1"/>
</dbReference>
<evidence type="ECO:0000256" key="9">
    <source>
        <dbReference type="ARBA" id="ARBA00034078"/>
    </source>
</evidence>
<evidence type="ECO:0000256" key="2">
    <source>
        <dbReference type="ARBA" id="ARBA00015816"/>
    </source>
</evidence>
<dbReference type="GO" id="GO:0051537">
    <property type="term" value="F:2 iron, 2 sulfur cluster binding"/>
    <property type="evidence" value="ECO:0007669"/>
    <property type="project" value="UniProtKB-KW"/>
</dbReference>